<feature type="compositionally biased region" description="Basic and acidic residues" evidence="2">
    <location>
        <begin position="242"/>
        <end position="277"/>
    </location>
</feature>
<proteinExistence type="predicted"/>
<evidence type="ECO:0000256" key="1">
    <source>
        <dbReference type="SAM" id="Coils"/>
    </source>
</evidence>
<name>A0ABQ1IGM5_9GAMM</name>
<keyword evidence="6" id="KW-1185">Reference proteome</keyword>
<reference evidence="6" key="1">
    <citation type="journal article" date="2019" name="Int. J. Syst. Evol. Microbiol.">
        <title>The Global Catalogue of Microorganisms (GCM) 10K type strain sequencing project: providing services to taxonomists for standard genome sequencing and annotation.</title>
        <authorList>
            <consortium name="The Broad Institute Genomics Platform"/>
            <consortium name="The Broad Institute Genome Sequencing Center for Infectious Disease"/>
            <person name="Wu L."/>
            <person name="Ma J."/>
        </authorList>
    </citation>
    <scope>NUCLEOTIDE SEQUENCE [LARGE SCALE GENOMIC DNA]</scope>
    <source>
        <strain evidence="6">CGMCC 1.15923</strain>
    </source>
</reference>
<dbReference type="SUPFAM" id="SSF51261">
    <property type="entry name" value="Duplicated hybrid motif"/>
    <property type="match status" value="1"/>
</dbReference>
<feature type="signal peptide" evidence="3">
    <location>
        <begin position="1"/>
        <end position="25"/>
    </location>
</feature>
<evidence type="ECO:0000313" key="6">
    <source>
        <dbReference type="Proteomes" id="UP000646152"/>
    </source>
</evidence>
<dbReference type="InterPro" id="IPR050570">
    <property type="entry name" value="Cell_wall_metabolism_enzyme"/>
</dbReference>
<protein>
    <submittedName>
        <fullName evidence="5">Peptidase M23</fullName>
    </submittedName>
</protein>
<dbReference type="PANTHER" id="PTHR21666:SF270">
    <property type="entry name" value="MUREIN HYDROLASE ACTIVATOR ENVC"/>
    <property type="match status" value="1"/>
</dbReference>
<dbReference type="NCBIfam" id="NF008644">
    <property type="entry name" value="PRK11637.1"/>
    <property type="match status" value="1"/>
</dbReference>
<dbReference type="RefSeq" id="WP_188629225.1">
    <property type="nucleotide sequence ID" value="NZ_BMKE01000007.1"/>
</dbReference>
<evidence type="ECO:0000256" key="2">
    <source>
        <dbReference type="SAM" id="MobiDB-lite"/>
    </source>
</evidence>
<feature type="domain" description="M23ase beta-sheet core" evidence="4">
    <location>
        <begin position="326"/>
        <end position="419"/>
    </location>
</feature>
<dbReference type="Proteomes" id="UP000646152">
    <property type="component" value="Unassembled WGS sequence"/>
</dbReference>
<dbReference type="Gene3D" id="6.10.250.3150">
    <property type="match status" value="1"/>
</dbReference>
<feature type="region of interest" description="Disordered" evidence="2">
    <location>
        <begin position="242"/>
        <end position="290"/>
    </location>
</feature>
<gene>
    <name evidence="5" type="primary">yibP</name>
    <name evidence="5" type="ORF">GCM10011502_12340</name>
</gene>
<dbReference type="EMBL" id="BMKE01000007">
    <property type="protein sequence ID" value="GGB40521.1"/>
    <property type="molecule type" value="Genomic_DNA"/>
</dbReference>
<dbReference type="Pfam" id="PF01551">
    <property type="entry name" value="Peptidase_M23"/>
    <property type="match status" value="1"/>
</dbReference>
<organism evidence="5 6">
    <name type="scientific">Oceanisphaera marina</name>
    <dbReference type="NCBI Taxonomy" id="2017550"/>
    <lineage>
        <taxon>Bacteria</taxon>
        <taxon>Pseudomonadati</taxon>
        <taxon>Pseudomonadota</taxon>
        <taxon>Gammaproteobacteria</taxon>
        <taxon>Aeromonadales</taxon>
        <taxon>Aeromonadaceae</taxon>
        <taxon>Oceanisphaera</taxon>
    </lineage>
</organism>
<keyword evidence="1" id="KW-0175">Coiled coil</keyword>
<keyword evidence="3" id="KW-0732">Signal</keyword>
<comment type="caution">
    <text evidence="5">The sequence shown here is derived from an EMBL/GenBank/DDBJ whole genome shotgun (WGS) entry which is preliminary data.</text>
</comment>
<feature type="chain" id="PRO_5045512525" evidence="3">
    <location>
        <begin position="26"/>
        <end position="426"/>
    </location>
</feature>
<dbReference type="PANTHER" id="PTHR21666">
    <property type="entry name" value="PEPTIDASE-RELATED"/>
    <property type="match status" value="1"/>
</dbReference>
<sequence>MGIKKLIVSLLLLSAGLMAGTFAWADDSKELKNVQGQIASQQQDLQQHQKQLKQLQQQLAKDEKAISAMARELNQTQQKLKENESSLAQLDKEHHQLNQQAEQQQTLLAEQLRAAYQNGRHDYLKLLLNGQDSTEVDRLLHYYAHLNQARADALQQLARTREQLADNRRQAEQSRQQLNQLLARQQNEQEKLETQQHKRSSTAKQLNAVLSKGNQRLTSLQQAAGNLERQIKLAQEKAAREQAAREKAERERIAREKAEQERIARERAERDRPEQTTRRPGGSGRTPVVAKLSGNFAGLSKGTLPWPLKGSLIHRFGTARTSQLNWKGLLISAPVGKEVSAIANGQVVYADWLSGFGMVMVIDHGKGYMSLYGHNQSLLRNPGDKVTAGQPIALSGESGGQDKSGLYFEIRYQGSAVDPLPWLKKS</sequence>
<dbReference type="CDD" id="cd12797">
    <property type="entry name" value="M23_peptidase"/>
    <property type="match status" value="1"/>
</dbReference>
<evidence type="ECO:0000313" key="5">
    <source>
        <dbReference type="EMBL" id="GGB40521.1"/>
    </source>
</evidence>
<accession>A0ABQ1IGM5</accession>
<dbReference type="InterPro" id="IPR016047">
    <property type="entry name" value="M23ase_b-sheet_dom"/>
</dbReference>
<dbReference type="Gene3D" id="2.70.70.10">
    <property type="entry name" value="Glucose Permease (Domain IIA)"/>
    <property type="match status" value="1"/>
</dbReference>
<feature type="coiled-coil region" evidence="1">
    <location>
        <begin position="31"/>
        <end position="118"/>
    </location>
</feature>
<evidence type="ECO:0000256" key="3">
    <source>
        <dbReference type="SAM" id="SignalP"/>
    </source>
</evidence>
<evidence type="ECO:0000259" key="4">
    <source>
        <dbReference type="Pfam" id="PF01551"/>
    </source>
</evidence>
<dbReference type="InterPro" id="IPR011055">
    <property type="entry name" value="Dup_hybrid_motif"/>
</dbReference>